<evidence type="ECO:0000256" key="7">
    <source>
        <dbReference type="SAM" id="Phobius"/>
    </source>
</evidence>
<dbReference type="PROSITE" id="PS50893">
    <property type="entry name" value="ABC_TRANSPORTER_2"/>
    <property type="match status" value="1"/>
</dbReference>
<evidence type="ECO:0000256" key="6">
    <source>
        <dbReference type="ARBA" id="ARBA00023136"/>
    </source>
</evidence>
<comment type="subcellular location">
    <subcellularLocation>
        <location evidence="1">Cell membrane</location>
        <topology evidence="1">Multi-pass membrane protein</topology>
    </subcellularLocation>
</comment>
<evidence type="ECO:0000313" key="10">
    <source>
        <dbReference type="EMBL" id="TYB82012.1"/>
    </source>
</evidence>
<dbReference type="GO" id="GO:0016887">
    <property type="term" value="F:ATP hydrolysis activity"/>
    <property type="evidence" value="ECO:0007669"/>
    <property type="project" value="InterPro"/>
</dbReference>
<gene>
    <name evidence="10" type="ORF">FVF75_04555</name>
</gene>
<feature type="domain" description="ABC transporter" evidence="8">
    <location>
        <begin position="334"/>
        <end position="570"/>
    </location>
</feature>
<dbReference type="RefSeq" id="WP_148376663.1">
    <property type="nucleotide sequence ID" value="NZ_VSIY01000004.1"/>
</dbReference>
<reference evidence="10 11" key="1">
    <citation type="submission" date="2019-08" db="EMBL/GenBank/DDBJ databases">
        <title>Identification of a novel species of the genus Boseongicola.</title>
        <authorList>
            <person name="Zhang X.-Q."/>
        </authorList>
    </citation>
    <scope>NUCLEOTIDE SEQUENCE [LARGE SCALE GENOMIC DNA]</scope>
    <source>
        <strain evidence="10 11">HY14</strain>
    </source>
</reference>
<feature type="domain" description="ABC transmembrane type-1" evidence="9">
    <location>
        <begin position="24"/>
        <end position="303"/>
    </location>
</feature>
<evidence type="ECO:0000256" key="3">
    <source>
        <dbReference type="ARBA" id="ARBA00022741"/>
    </source>
</evidence>
<keyword evidence="11" id="KW-1185">Reference proteome</keyword>
<dbReference type="InterPro" id="IPR010128">
    <property type="entry name" value="ATPase_T1SS_PrtD-like"/>
</dbReference>
<dbReference type="InterPro" id="IPR011527">
    <property type="entry name" value="ABC1_TM_dom"/>
</dbReference>
<evidence type="ECO:0000256" key="4">
    <source>
        <dbReference type="ARBA" id="ARBA00022840"/>
    </source>
</evidence>
<dbReference type="GO" id="GO:0030256">
    <property type="term" value="C:type I protein secretion system complex"/>
    <property type="evidence" value="ECO:0007669"/>
    <property type="project" value="InterPro"/>
</dbReference>
<dbReference type="InterPro" id="IPR003593">
    <property type="entry name" value="AAA+_ATPase"/>
</dbReference>
<evidence type="ECO:0000313" key="11">
    <source>
        <dbReference type="Proteomes" id="UP000322080"/>
    </source>
</evidence>
<dbReference type="InterPro" id="IPR036640">
    <property type="entry name" value="ABC1_TM_sf"/>
</dbReference>
<dbReference type="SUPFAM" id="SSF52540">
    <property type="entry name" value="P-loop containing nucleoside triphosphate hydrolases"/>
    <property type="match status" value="1"/>
</dbReference>
<keyword evidence="2 7" id="KW-0812">Transmembrane</keyword>
<feature type="transmembrane region" description="Helical" evidence="7">
    <location>
        <begin position="21"/>
        <end position="48"/>
    </location>
</feature>
<keyword evidence="5 7" id="KW-1133">Transmembrane helix</keyword>
<evidence type="ECO:0000256" key="5">
    <source>
        <dbReference type="ARBA" id="ARBA00022989"/>
    </source>
</evidence>
<proteinExistence type="predicted"/>
<accession>A0A5D0RKI5</accession>
<dbReference type="Pfam" id="PF00005">
    <property type="entry name" value="ABC_tran"/>
    <property type="match status" value="1"/>
</dbReference>
<dbReference type="GO" id="GO:0005886">
    <property type="term" value="C:plasma membrane"/>
    <property type="evidence" value="ECO:0007669"/>
    <property type="project" value="UniProtKB-SubCell"/>
</dbReference>
<dbReference type="Gene3D" id="1.20.1560.10">
    <property type="entry name" value="ABC transporter type 1, transmembrane domain"/>
    <property type="match status" value="1"/>
</dbReference>
<dbReference type="GO" id="GO:0030253">
    <property type="term" value="P:protein secretion by the type I secretion system"/>
    <property type="evidence" value="ECO:0007669"/>
    <property type="project" value="InterPro"/>
</dbReference>
<dbReference type="PROSITE" id="PS50929">
    <property type="entry name" value="ABC_TM1F"/>
    <property type="match status" value="1"/>
</dbReference>
<dbReference type="SMART" id="SM00382">
    <property type="entry name" value="AAA"/>
    <property type="match status" value="1"/>
</dbReference>
<dbReference type="NCBIfam" id="TIGR01842">
    <property type="entry name" value="type_I_sec_PrtD"/>
    <property type="match status" value="1"/>
</dbReference>
<dbReference type="Gene3D" id="3.40.50.300">
    <property type="entry name" value="P-loop containing nucleotide triphosphate hydrolases"/>
    <property type="match status" value="1"/>
</dbReference>
<evidence type="ECO:0000259" key="8">
    <source>
        <dbReference type="PROSITE" id="PS50893"/>
    </source>
</evidence>
<dbReference type="InterPro" id="IPR003439">
    <property type="entry name" value="ABC_transporter-like_ATP-bd"/>
</dbReference>
<sequence>MTRVEEQGSQELRTHRGAVRGLFAAVALFSVFVNILMLTGPLFMLQVYDRVLGSRSEETLLALFILMAFLFAVMGVLDYARGRILARIGARFQAGLDRRVFCAMLRRDADDPTGSGRHGNALRDLESVQRLLSSPVFTAVFDLPFTPVFLAGILVFHPWLGVLALAGGAVLVAISALNQSLTAAPVQSANAAMARADHTAEHLRAEAEMVRALGMSENAFRRWKAARQMALADTILSSDRAGRFSTLSRTLRLFLQSAMLGLGTYLVLQGELTAGAMIAASILLGRALAPIDLAIGQWQLVQRARHGWQGLVRLLGSVPPDAPRVALPRPRAHLVAEGLTVVPPGQAQPALRGVSFEVRPGEALGVIGSSGAGKSTLARAITGVWRPAGGKIRLDGAALDQFDPDVLGQHIGYLPQRVQMFDGTIAENIAGLAEEPDDTAVVTAARNAAAHALILALPDGYNTRISAGGGLLSGGQMQRVGLARAMYGDPVVLVLDEPNSNLDNDGGTALNAAIRAIKAAGGAVLIMAHRPAAIAECDRLLVLAQGTVKAFGPRDEVLARTVQNARHLQVARAGGQAGGVT</sequence>
<dbReference type="InterPro" id="IPR039421">
    <property type="entry name" value="Type_1_exporter"/>
</dbReference>
<dbReference type="PROSITE" id="PS00211">
    <property type="entry name" value="ABC_TRANSPORTER_1"/>
    <property type="match status" value="1"/>
</dbReference>
<dbReference type="GO" id="GO:0015421">
    <property type="term" value="F:ABC-type oligopeptide transporter activity"/>
    <property type="evidence" value="ECO:0007669"/>
    <property type="project" value="TreeGrafter"/>
</dbReference>
<dbReference type="Pfam" id="PF00664">
    <property type="entry name" value="ABC_membrane"/>
    <property type="match status" value="1"/>
</dbReference>
<dbReference type="PANTHER" id="PTHR43394">
    <property type="entry name" value="ATP-DEPENDENT PERMEASE MDL1, MITOCHONDRIAL"/>
    <property type="match status" value="1"/>
</dbReference>
<dbReference type="GO" id="GO:0005524">
    <property type="term" value="F:ATP binding"/>
    <property type="evidence" value="ECO:0007669"/>
    <property type="project" value="UniProtKB-KW"/>
</dbReference>
<evidence type="ECO:0000259" key="9">
    <source>
        <dbReference type="PROSITE" id="PS50929"/>
    </source>
</evidence>
<name>A0A5D0RKI5_9RHOB</name>
<keyword evidence="6 7" id="KW-0472">Membrane</keyword>
<evidence type="ECO:0000256" key="1">
    <source>
        <dbReference type="ARBA" id="ARBA00004651"/>
    </source>
</evidence>
<dbReference type="PANTHER" id="PTHR43394:SF1">
    <property type="entry name" value="ATP-BINDING CASSETTE SUB-FAMILY B MEMBER 10, MITOCHONDRIAL"/>
    <property type="match status" value="1"/>
</dbReference>
<feature type="transmembrane region" description="Helical" evidence="7">
    <location>
        <begin position="159"/>
        <end position="177"/>
    </location>
</feature>
<feature type="transmembrane region" description="Helical" evidence="7">
    <location>
        <begin position="60"/>
        <end position="80"/>
    </location>
</feature>
<evidence type="ECO:0000256" key="2">
    <source>
        <dbReference type="ARBA" id="ARBA00022692"/>
    </source>
</evidence>
<dbReference type="EMBL" id="VSIY01000004">
    <property type="protein sequence ID" value="TYB82012.1"/>
    <property type="molecule type" value="Genomic_DNA"/>
</dbReference>
<protein>
    <submittedName>
        <fullName evidence="10">Type I secretion system permease/ATPase</fullName>
    </submittedName>
</protein>
<dbReference type="AlphaFoldDB" id="A0A5D0RKI5"/>
<keyword evidence="4" id="KW-0067">ATP-binding</keyword>
<dbReference type="Proteomes" id="UP000322080">
    <property type="component" value="Unassembled WGS sequence"/>
</dbReference>
<organism evidence="10 11">
    <name type="scientific">Maritimibacter fusiformis</name>
    <dbReference type="NCBI Taxonomy" id="2603819"/>
    <lineage>
        <taxon>Bacteria</taxon>
        <taxon>Pseudomonadati</taxon>
        <taxon>Pseudomonadota</taxon>
        <taxon>Alphaproteobacteria</taxon>
        <taxon>Rhodobacterales</taxon>
        <taxon>Roseobacteraceae</taxon>
        <taxon>Maritimibacter</taxon>
    </lineage>
</organism>
<comment type="caution">
    <text evidence="10">The sequence shown here is derived from an EMBL/GenBank/DDBJ whole genome shotgun (WGS) entry which is preliminary data.</text>
</comment>
<dbReference type="SUPFAM" id="SSF90123">
    <property type="entry name" value="ABC transporter transmembrane region"/>
    <property type="match status" value="1"/>
</dbReference>
<dbReference type="InterPro" id="IPR027417">
    <property type="entry name" value="P-loop_NTPase"/>
</dbReference>
<keyword evidence="3" id="KW-0547">Nucleotide-binding</keyword>
<dbReference type="InterPro" id="IPR017871">
    <property type="entry name" value="ABC_transporter-like_CS"/>
</dbReference>